<accession>A0A6U7K3D9</accession>
<proteinExistence type="predicted"/>
<evidence type="ECO:0000313" key="4">
    <source>
        <dbReference type="EMBL" id="CAD9518120.1"/>
    </source>
</evidence>
<feature type="chain" id="PRO_5036394045" description="RxLR effector protein" evidence="2">
    <location>
        <begin position="24"/>
        <end position="185"/>
    </location>
</feature>
<evidence type="ECO:0000256" key="2">
    <source>
        <dbReference type="SAM" id="SignalP"/>
    </source>
</evidence>
<name>A0A6U7K3D9_9EUKA</name>
<feature type="signal peptide" evidence="2">
    <location>
        <begin position="1"/>
        <end position="23"/>
    </location>
</feature>
<gene>
    <name evidence="3" type="ORF">CBRE1094_LOCUS33691</name>
    <name evidence="4" type="ORF">CBRE1094_LOCUS33692</name>
</gene>
<evidence type="ECO:0000256" key="1">
    <source>
        <dbReference type="SAM" id="MobiDB-lite"/>
    </source>
</evidence>
<evidence type="ECO:0008006" key="5">
    <source>
        <dbReference type="Google" id="ProtNLM"/>
    </source>
</evidence>
<keyword evidence="2" id="KW-0732">Signal</keyword>
<sequence>MRFQIISAVALLAIATGEPSAIATDEPSDPAHELVLNMLNDAYAEDPLAHHPDGTPINPRKYREMLQQAASKGAVLSDKLMEAAQTDDLQATIDAVKHQNVQLMFEPDGAATHLEQWREHFKNDAVFASRIKQHDPAAYETMMTGTDDQVQAYLRSKKPFGTGWASNIELDNEDTDEAQVGAGKP</sequence>
<dbReference type="EMBL" id="HBGU01061900">
    <property type="protein sequence ID" value="CAD9518119.1"/>
    <property type="molecule type" value="Transcribed_RNA"/>
</dbReference>
<dbReference type="AlphaFoldDB" id="A0A6U7K3D9"/>
<protein>
    <recommendedName>
        <fullName evidence="5">RxLR effector protein</fullName>
    </recommendedName>
</protein>
<evidence type="ECO:0000313" key="3">
    <source>
        <dbReference type="EMBL" id="CAD9518119.1"/>
    </source>
</evidence>
<feature type="region of interest" description="Disordered" evidence="1">
    <location>
        <begin position="164"/>
        <end position="185"/>
    </location>
</feature>
<dbReference type="EMBL" id="HBGU01061901">
    <property type="protein sequence ID" value="CAD9518120.1"/>
    <property type="molecule type" value="Transcribed_RNA"/>
</dbReference>
<reference evidence="3" key="1">
    <citation type="submission" date="2021-01" db="EMBL/GenBank/DDBJ databases">
        <authorList>
            <person name="Corre E."/>
            <person name="Pelletier E."/>
            <person name="Niang G."/>
            <person name="Scheremetjew M."/>
            <person name="Finn R."/>
            <person name="Kale V."/>
            <person name="Holt S."/>
            <person name="Cochrane G."/>
            <person name="Meng A."/>
            <person name="Brown T."/>
            <person name="Cohen L."/>
        </authorList>
    </citation>
    <scope>NUCLEOTIDE SEQUENCE</scope>
    <source>
        <strain evidence="3">UTEX LB 985</strain>
    </source>
</reference>
<organism evidence="3">
    <name type="scientific">Haptolina brevifila</name>
    <dbReference type="NCBI Taxonomy" id="156173"/>
    <lineage>
        <taxon>Eukaryota</taxon>
        <taxon>Haptista</taxon>
        <taxon>Haptophyta</taxon>
        <taxon>Prymnesiophyceae</taxon>
        <taxon>Prymnesiales</taxon>
        <taxon>Prymnesiaceae</taxon>
        <taxon>Haptolina</taxon>
    </lineage>
</organism>